<evidence type="ECO:0000256" key="1">
    <source>
        <dbReference type="SAM" id="MobiDB-lite"/>
    </source>
</evidence>
<proteinExistence type="predicted"/>
<dbReference type="AlphaFoldDB" id="A0A834HXT2"/>
<keyword evidence="3" id="KW-1185">Reference proteome</keyword>
<feature type="region of interest" description="Disordered" evidence="1">
    <location>
        <begin position="50"/>
        <end position="97"/>
    </location>
</feature>
<name>A0A834HXT2_RHYFE</name>
<evidence type="ECO:0000313" key="2">
    <source>
        <dbReference type="EMBL" id="KAF7267040.1"/>
    </source>
</evidence>
<sequence>MASRSYRPGRRNVVVNGKTSKMQFPENVICLGRSLFLVRCLPRLLERAGEHAGPNSTKSNPGGTGRDVIAKPPEEASVTQVGVHFSPSAGHQTEDRDRRALLRNPPLALAGPCNAFPCRAMGRAHHLDRRTDPIRVPFGVRFPYALAHVQGDLCTSRWTRAPGAAASKVARKKIDYLTRIPIFCAQSWYRF</sequence>
<comment type="caution">
    <text evidence="2">The sequence shown here is derived from an EMBL/GenBank/DDBJ whole genome shotgun (WGS) entry which is preliminary data.</text>
</comment>
<evidence type="ECO:0000313" key="3">
    <source>
        <dbReference type="Proteomes" id="UP000625711"/>
    </source>
</evidence>
<reference evidence="2" key="1">
    <citation type="submission" date="2020-08" db="EMBL/GenBank/DDBJ databases">
        <title>Genome sequencing and assembly of the red palm weevil Rhynchophorus ferrugineus.</title>
        <authorList>
            <person name="Dias G.B."/>
            <person name="Bergman C.M."/>
            <person name="Manee M."/>
        </authorList>
    </citation>
    <scope>NUCLEOTIDE SEQUENCE</scope>
    <source>
        <strain evidence="2">AA-2017</strain>
        <tissue evidence="2">Whole larva</tissue>
    </source>
</reference>
<gene>
    <name evidence="2" type="ORF">GWI33_019698</name>
</gene>
<protein>
    <submittedName>
        <fullName evidence="2">Uncharacterized protein</fullName>
    </submittedName>
</protein>
<organism evidence="2 3">
    <name type="scientific">Rhynchophorus ferrugineus</name>
    <name type="common">Red palm weevil</name>
    <name type="synonym">Curculio ferrugineus</name>
    <dbReference type="NCBI Taxonomy" id="354439"/>
    <lineage>
        <taxon>Eukaryota</taxon>
        <taxon>Metazoa</taxon>
        <taxon>Ecdysozoa</taxon>
        <taxon>Arthropoda</taxon>
        <taxon>Hexapoda</taxon>
        <taxon>Insecta</taxon>
        <taxon>Pterygota</taxon>
        <taxon>Neoptera</taxon>
        <taxon>Endopterygota</taxon>
        <taxon>Coleoptera</taxon>
        <taxon>Polyphaga</taxon>
        <taxon>Cucujiformia</taxon>
        <taxon>Curculionidae</taxon>
        <taxon>Dryophthorinae</taxon>
        <taxon>Rhynchophorus</taxon>
    </lineage>
</organism>
<dbReference type="Proteomes" id="UP000625711">
    <property type="component" value="Unassembled WGS sequence"/>
</dbReference>
<dbReference type="EMBL" id="JAACXV010014474">
    <property type="protein sequence ID" value="KAF7267040.1"/>
    <property type="molecule type" value="Genomic_DNA"/>
</dbReference>
<accession>A0A834HXT2</accession>